<dbReference type="InterPro" id="IPR011021">
    <property type="entry name" value="Arrestin-like_N"/>
</dbReference>
<dbReference type="GO" id="GO:0070086">
    <property type="term" value="P:ubiquitin-dependent endocytosis"/>
    <property type="evidence" value="ECO:0007669"/>
    <property type="project" value="TreeGrafter"/>
</dbReference>
<feature type="region of interest" description="Disordered" evidence="1">
    <location>
        <begin position="428"/>
        <end position="458"/>
    </location>
</feature>
<gene>
    <name evidence="3" type="ORF">CC86DRAFT_399761</name>
</gene>
<evidence type="ECO:0000313" key="4">
    <source>
        <dbReference type="Proteomes" id="UP000799424"/>
    </source>
</evidence>
<dbReference type="InterPro" id="IPR014752">
    <property type="entry name" value="Arrestin-like_C"/>
</dbReference>
<evidence type="ECO:0000256" key="1">
    <source>
        <dbReference type="SAM" id="MobiDB-lite"/>
    </source>
</evidence>
<dbReference type="CDD" id="cd22952">
    <property type="entry name" value="ART10-like"/>
    <property type="match status" value="1"/>
</dbReference>
<dbReference type="GO" id="GO:0031625">
    <property type="term" value="F:ubiquitin protein ligase binding"/>
    <property type="evidence" value="ECO:0007669"/>
    <property type="project" value="TreeGrafter"/>
</dbReference>
<protein>
    <recommendedName>
        <fullName evidence="2">Arrestin-like N-terminal domain-containing protein</fullName>
    </recommendedName>
</protein>
<sequence>MAAPALRIIVDGDSNKIYRKGEKVTGRVILVVEEEEQIQNLGVVFAGNCITKTSRPFHVNGSDNSPSRRQHEEKIRLFNHEKELVPASTLAPKKYTWTFEFTFPESTEPRYKRLIHGANYLREPHPLPPTFLLKTNVPGGAAQISYFVQARYTLGSTKEVKRCRVVLPYHPTPQVNVSREAKCTSSVLYGQSWKPEKDESQRSVNKVFSKVSRRALVNSAPRIIPSIIYPESVAPGQHIPISLVLRNTRDAVNEAQGECTIDSLSITISTYSTTMCGHGVTQPEDIVSKHVTCIARTNMNKTVPFGTTAPLTTNFRLVDDVECVPTFKTYTITRRYTLGISICIKFGEQNFTIRSTTPLEIVPRVPRSALPPSVEEGEDIDPLPLYTPREPSKEFAPSYEEIFALSRMYSSSSLLAPTLSRGSSYMSDVSAASGASTPASEIEEMGFGRGEGRVAVPG</sequence>
<dbReference type="GO" id="GO:0005886">
    <property type="term" value="C:plasma membrane"/>
    <property type="evidence" value="ECO:0007669"/>
    <property type="project" value="TreeGrafter"/>
</dbReference>
<dbReference type="Proteomes" id="UP000799424">
    <property type="component" value="Unassembled WGS sequence"/>
</dbReference>
<dbReference type="Gene3D" id="2.60.40.640">
    <property type="match status" value="1"/>
</dbReference>
<dbReference type="Pfam" id="PF00339">
    <property type="entry name" value="Arrestin_N"/>
    <property type="match status" value="1"/>
</dbReference>
<dbReference type="PANTHER" id="PTHR11188:SF161">
    <property type="entry name" value="PH-RESPONSE REGULATOR PROTEIN PALF_RIM8"/>
    <property type="match status" value="1"/>
</dbReference>
<organism evidence="3 4">
    <name type="scientific">Ophiobolus disseminans</name>
    <dbReference type="NCBI Taxonomy" id="1469910"/>
    <lineage>
        <taxon>Eukaryota</taxon>
        <taxon>Fungi</taxon>
        <taxon>Dikarya</taxon>
        <taxon>Ascomycota</taxon>
        <taxon>Pezizomycotina</taxon>
        <taxon>Dothideomycetes</taxon>
        <taxon>Pleosporomycetidae</taxon>
        <taxon>Pleosporales</taxon>
        <taxon>Pleosporineae</taxon>
        <taxon>Phaeosphaeriaceae</taxon>
        <taxon>Ophiobolus</taxon>
    </lineage>
</organism>
<dbReference type="OrthoDB" id="2333384at2759"/>
<evidence type="ECO:0000259" key="2">
    <source>
        <dbReference type="Pfam" id="PF00339"/>
    </source>
</evidence>
<dbReference type="AlphaFoldDB" id="A0A6A7AIH6"/>
<dbReference type="PANTHER" id="PTHR11188">
    <property type="entry name" value="ARRESTIN DOMAIN CONTAINING PROTEIN"/>
    <property type="match status" value="1"/>
</dbReference>
<reference evidence="3" key="1">
    <citation type="journal article" date="2020" name="Stud. Mycol.">
        <title>101 Dothideomycetes genomes: a test case for predicting lifestyles and emergence of pathogens.</title>
        <authorList>
            <person name="Haridas S."/>
            <person name="Albert R."/>
            <person name="Binder M."/>
            <person name="Bloem J."/>
            <person name="Labutti K."/>
            <person name="Salamov A."/>
            <person name="Andreopoulos B."/>
            <person name="Baker S."/>
            <person name="Barry K."/>
            <person name="Bills G."/>
            <person name="Bluhm B."/>
            <person name="Cannon C."/>
            <person name="Castanera R."/>
            <person name="Culley D."/>
            <person name="Daum C."/>
            <person name="Ezra D."/>
            <person name="Gonzalez J."/>
            <person name="Henrissat B."/>
            <person name="Kuo A."/>
            <person name="Liang C."/>
            <person name="Lipzen A."/>
            <person name="Lutzoni F."/>
            <person name="Magnuson J."/>
            <person name="Mondo S."/>
            <person name="Nolan M."/>
            <person name="Ohm R."/>
            <person name="Pangilinan J."/>
            <person name="Park H.-J."/>
            <person name="Ramirez L."/>
            <person name="Alfaro M."/>
            <person name="Sun H."/>
            <person name="Tritt A."/>
            <person name="Yoshinaga Y."/>
            <person name="Zwiers L.-H."/>
            <person name="Turgeon B."/>
            <person name="Goodwin S."/>
            <person name="Spatafora J."/>
            <person name="Crous P."/>
            <person name="Grigoriev I."/>
        </authorList>
    </citation>
    <scope>NUCLEOTIDE SEQUENCE</scope>
    <source>
        <strain evidence="3">CBS 113818</strain>
    </source>
</reference>
<evidence type="ECO:0000313" key="3">
    <source>
        <dbReference type="EMBL" id="KAF2833112.1"/>
    </source>
</evidence>
<name>A0A6A7AIH6_9PLEO</name>
<keyword evidence="4" id="KW-1185">Reference proteome</keyword>
<proteinExistence type="predicted"/>
<dbReference type="EMBL" id="MU006216">
    <property type="protein sequence ID" value="KAF2833112.1"/>
    <property type="molecule type" value="Genomic_DNA"/>
</dbReference>
<dbReference type="GO" id="GO:0030674">
    <property type="term" value="F:protein-macromolecule adaptor activity"/>
    <property type="evidence" value="ECO:0007669"/>
    <property type="project" value="TreeGrafter"/>
</dbReference>
<dbReference type="GO" id="GO:0005829">
    <property type="term" value="C:cytosol"/>
    <property type="evidence" value="ECO:0007669"/>
    <property type="project" value="TreeGrafter"/>
</dbReference>
<accession>A0A6A7AIH6</accession>
<feature type="domain" description="Arrestin-like N-terminal" evidence="2">
    <location>
        <begin position="8"/>
        <end position="110"/>
    </location>
</feature>
<dbReference type="InterPro" id="IPR050357">
    <property type="entry name" value="Arrestin_domain-protein"/>
</dbReference>